<dbReference type="CDD" id="cd00229">
    <property type="entry name" value="SGNH_hydrolase"/>
    <property type="match status" value="1"/>
</dbReference>
<gene>
    <name evidence="1" type="ORF">D7003_18610</name>
</gene>
<protein>
    <submittedName>
        <fullName evidence="1">SGNH/GDSL hydrolase family protein</fullName>
    </submittedName>
</protein>
<keyword evidence="1" id="KW-0378">Hydrolase</keyword>
<reference evidence="1 2" key="1">
    <citation type="submission" date="2018-10" db="EMBL/GenBank/DDBJ databases">
        <title>Genome sequencing of Arthrobacter oryzae TNB02.</title>
        <authorList>
            <person name="Cho Y.-J."/>
            <person name="Cho A."/>
            <person name="Kim O.-S."/>
        </authorList>
    </citation>
    <scope>NUCLEOTIDE SEQUENCE [LARGE SCALE GENOMIC DNA]</scope>
    <source>
        <strain evidence="1 2">TNB02</strain>
    </source>
</reference>
<dbReference type="Proteomes" id="UP000273807">
    <property type="component" value="Unassembled WGS sequence"/>
</dbReference>
<comment type="caution">
    <text evidence="1">The sequence shown here is derived from an EMBL/GenBank/DDBJ whole genome shotgun (WGS) entry which is preliminary data.</text>
</comment>
<organism evidence="1 2">
    <name type="scientific">Arthrobacter oryzae</name>
    <dbReference type="NCBI Taxonomy" id="409290"/>
    <lineage>
        <taxon>Bacteria</taxon>
        <taxon>Bacillati</taxon>
        <taxon>Actinomycetota</taxon>
        <taxon>Actinomycetes</taxon>
        <taxon>Micrococcales</taxon>
        <taxon>Micrococcaceae</taxon>
        <taxon>Arthrobacter</taxon>
    </lineage>
</organism>
<dbReference type="GO" id="GO:0016787">
    <property type="term" value="F:hydrolase activity"/>
    <property type="evidence" value="ECO:0007669"/>
    <property type="project" value="UniProtKB-KW"/>
</dbReference>
<sequence>MRSDRNGFIVTGNDVPVDHPGVLFLGDSFVESMFIPESVRFVSGVERILNSRGVGVRCLNGGYSGTSTLQLVNVLLNKVVPLVGCGGTVVFFVPQSDVPIFRSEASYWHLSDRYSPVIPPFEPEAAVMPKGQPATESLLRLAVTVAREFGARLILVTSPYRYAPRDEDPYLARMLTVEAYNSMMRRRAALGAAAVNVAAETGVDFIDAMAAFMDHPEAFYDELHLNDEGQAVFAEWLAGRLTPMLQDVGPLASTVVTGA</sequence>
<dbReference type="EMBL" id="RBED01000141">
    <property type="protein sequence ID" value="RNL49466.1"/>
    <property type="molecule type" value="Genomic_DNA"/>
</dbReference>
<keyword evidence="2" id="KW-1185">Reference proteome</keyword>
<name>A0A3N0BME7_9MICC</name>
<proteinExistence type="predicted"/>
<dbReference type="InterPro" id="IPR036514">
    <property type="entry name" value="SGNH_hydro_sf"/>
</dbReference>
<evidence type="ECO:0000313" key="2">
    <source>
        <dbReference type="Proteomes" id="UP000273807"/>
    </source>
</evidence>
<evidence type="ECO:0000313" key="1">
    <source>
        <dbReference type="EMBL" id="RNL49466.1"/>
    </source>
</evidence>
<accession>A0A3N0BME7</accession>
<dbReference type="AlphaFoldDB" id="A0A3N0BME7"/>
<dbReference type="Gene3D" id="3.40.50.1110">
    <property type="entry name" value="SGNH hydrolase"/>
    <property type="match status" value="1"/>
</dbReference>
<dbReference type="SUPFAM" id="SSF52266">
    <property type="entry name" value="SGNH hydrolase"/>
    <property type="match status" value="1"/>
</dbReference>